<dbReference type="GO" id="GO:0005886">
    <property type="term" value="C:plasma membrane"/>
    <property type="evidence" value="ECO:0007669"/>
    <property type="project" value="TreeGrafter"/>
</dbReference>
<dbReference type="InterPro" id="IPR050445">
    <property type="entry name" value="Bact_polysacc_biosynth/exp"/>
</dbReference>
<organism evidence="3">
    <name type="scientific">Thermogemmatispora argillosa</name>
    <dbReference type="NCBI Taxonomy" id="2045280"/>
    <lineage>
        <taxon>Bacteria</taxon>
        <taxon>Bacillati</taxon>
        <taxon>Chloroflexota</taxon>
        <taxon>Ktedonobacteria</taxon>
        <taxon>Thermogemmatisporales</taxon>
        <taxon>Thermogemmatisporaceae</taxon>
        <taxon>Thermogemmatispora</taxon>
    </lineage>
</organism>
<feature type="transmembrane region" description="Helical" evidence="2">
    <location>
        <begin position="276"/>
        <end position="296"/>
    </location>
</feature>
<keyword evidence="2" id="KW-1133">Transmembrane helix</keyword>
<feature type="transmembrane region" description="Helical" evidence="2">
    <location>
        <begin position="12"/>
        <end position="33"/>
    </location>
</feature>
<dbReference type="PANTHER" id="PTHR32309:SF13">
    <property type="entry name" value="FERRIC ENTEROBACTIN TRANSPORT PROTEIN FEPE"/>
    <property type="match status" value="1"/>
</dbReference>
<accession>A0A455T8F2</accession>
<evidence type="ECO:0000313" key="3">
    <source>
        <dbReference type="EMBL" id="BBH95736.1"/>
    </source>
</evidence>
<proteinExistence type="predicted"/>
<name>A0A455T8F2_9CHLR</name>
<evidence type="ECO:0000256" key="1">
    <source>
        <dbReference type="SAM" id="Coils"/>
    </source>
</evidence>
<keyword evidence="2" id="KW-0812">Transmembrane</keyword>
<dbReference type="PANTHER" id="PTHR32309">
    <property type="entry name" value="TYROSINE-PROTEIN KINASE"/>
    <property type="match status" value="1"/>
</dbReference>
<dbReference type="GO" id="GO:0004713">
    <property type="term" value="F:protein tyrosine kinase activity"/>
    <property type="evidence" value="ECO:0007669"/>
    <property type="project" value="TreeGrafter"/>
</dbReference>
<evidence type="ECO:0000256" key="2">
    <source>
        <dbReference type="SAM" id="Phobius"/>
    </source>
</evidence>
<dbReference type="AlphaFoldDB" id="A0A455T8F2"/>
<reference evidence="3" key="1">
    <citation type="submission" date="2018-12" db="EMBL/GenBank/DDBJ databases">
        <title>Novel natural products biosynthetic potential of the class Ktedonobacteria.</title>
        <authorList>
            <person name="Zheng Y."/>
            <person name="Saitou A."/>
            <person name="Wang C.M."/>
            <person name="Toyoda A."/>
            <person name="Minakuchi Y."/>
            <person name="Sekiguchi Y."/>
            <person name="Ueda K."/>
            <person name="Takano H."/>
            <person name="Sakai Y."/>
            <person name="Yokota A."/>
            <person name="Yabe S."/>
        </authorList>
    </citation>
    <scope>NUCLEOTIDE SEQUENCE</scope>
    <source>
        <strain evidence="3">A3-2</strain>
    </source>
</reference>
<sequence>MGRVLEVIFRRPLQLALLFVMFPAVAIAVVLILPPSYETTASLWALRRYEVIGATGPETNLQATPAETQATALSELLQSRTFALKVAAQAQLAATLDEHTRSNPLLRDDALFTEISKHVLVRAVGYNLFTITYENRSPQVAQQVVESVIENYSEQSQQFSIAEAQYLLQSYQGQLVKAQQDAANAAAAEARYLTSHPDLAHQVLVSGPDYAATLDPTYSLLHSQTKQAQATVENLQSLIASLKQEISSQGTGVNSLFKVIDSPAVGTQPVPRTKSLLIGGGIGLAAAILSCSALVIMQVRRQRAIYTPLDVQKITTLPVLAQLPRLRGESVAALLPSATSGKLLSSRDGIPSR</sequence>
<gene>
    <name evidence="3" type="ORF">KTA_39350</name>
</gene>
<protein>
    <recommendedName>
        <fullName evidence="4">Polysaccharide chain length determinant N-terminal domain-containing protein</fullName>
    </recommendedName>
</protein>
<keyword evidence="2" id="KW-0472">Membrane</keyword>
<dbReference type="EMBL" id="AP019377">
    <property type="protein sequence ID" value="BBH95736.1"/>
    <property type="molecule type" value="Genomic_DNA"/>
</dbReference>
<feature type="coiled-coil region" evidence="1">
    <location>
        <begin position="161"/>
        <end position="188"/>
    </location>
</feature>
<keyword evidence="1" id="KW-0175">Coiled coil</keyword>
<evidence type="ECO:0008006" key="4">
    <source>
        <dbReference type="Google" id="ProtNLM"/>
    </source>
</evidence>